<keyword evidence="3" id="KW-1185">Reference proteome</keyword>
<evidence type="ECO:0000313" key="3">
    <source>
        <dbReference type="Proteomes" id="UP000000702"/>
    </source>
</evidence>
<protein>
    <submittedName>
        <fullName evidence="2">WGS project CAEQ00000000 data, annotated contig 1070</fullName>
    </submittedName>
</protein>
<feature type="chain" id="PRO_5003394539" evidence="1">
    <location>
        <begin position="18"/>
        <end position="155"/>
    </location>
</feature>
<evidence type="ECO:0000313" key="2">
    <source>
        <dbReference type="EMBL" id="CCD11728.1"/>
    </source>
</evidence>
<dbReference type="AlphaFoldDB" id="F9W3K8"/>
<keyword evidence="1" id="KW-0732">Signal</keyword>
<organism evidence="2 3">
    <name type="scientific">Trypanosoma congolense (strain IL3000)</name>
    <dbReference type="NCBI Taxonomy" id="1068625"/>
    <lineage>
        <taxon>Eukaryota</taxon>
        <taxon>Discoba</taxon>
        <taxon>Euglenozoa</taxon>
        <taxon>Kinetoplastea</taxon>
        <taxon>Metakinetoplastina</taxon>
        <taxon>Trypanosomatida</taxon>
        <taxon>Trypanosomatidae</taxon>
        <taxon>Trypanosoma</taxon>
        <taxon>Nannomonas</taxon>
    </lineage>
</organism>
<dbReference type="Proteomes" id="UP000000702">
    <property type="component" value="Unassembled WGS sequence"/>
</dbReference>
<reference evidence="2 3" key="2">
    <citation type="journal article" date="2012" name="Proc. Natl. Acad. Sci. U.S.A.">
        <title>Antigenic diversity is generated by distinct evolutionary mechanisms in African trypanosome species.</title>
        <authorList>
            <person name="Jackson A.P."/>
            <person name="Berry A."/>
            <person name="Aslett M."/>
            <person name="Allison H.C."/>
            <person name="Burton P."/>
            <person name="Vavrova-Anderson J."/>
            <person name="Brown R."/>
            <person name="Browne H."/>
            <person name="Corton N."/>
            <person name="Hauser H."/>
            <person name="Gamble J."/>
            <person name="Gilderthorp R."/>
            <person name="Marcello L."/>
            <person name="McQuillan J."/>
            <person name="Otto T.D."/>
            <person name="Quail M.A."/>
            <person name="Sanders M.J."/>
            <person name="van Tonder A."/>
            <person name="Ginger M.L."/>
            <person name="Field M.C."/>
            <person name="Barry J.D."/>
            <person name="Hertz-Fowler C."/>
            <person name="Berriman M."/>
        </authorList>
    </citation>
    <scope>NUCLEOTIDE SEQUENCE [LARGE SCALE GENOMIC DNA]</scope>
    <source>
        <strain evidence="2 3">IL3000</strain>
    </source>
</reference>
<sequence length="155" mass="16527">MVMMFWIVVMVVTGVSAQESGANVKDHNREVHDRLCAVLKAAVWKCVNGGEGLLEPLRNALRRTIFGNESGWNPEDLKRSLPKDYDEVLTGGGSRSAWCGGRDSGHSAPHGLLCLCKTGNNGFPLNGGTGKEKLCWQVKDALGGGAVGWGSQTSS</sequence>
<feature type="signal peptide" evidence="1">
    <location>
        <begin position="1"/>
        <end position="17"/>
    </location>
</feature>
<comment type="caution">
    <text evidence="2">The sequence shown here is derived from an EMBL/GenBank/DDBJ whole genome shotgun (WGS) entry which is preliminary data.</text>
</comment>
<gene>
    <name evidence="2" type="ORF">TCIL3000_0_26810</name>
</gene>
<dbReference type="VEuPathDB" id="TriTrypDB:TcIL3000_0_26810"/>
<dbReference type="EMBL" id="CAEQ01000430">
    <property type="protein sequence ID" value="CCD11728.1"/>
    <property type="molecule type" value="Genomic_DNA"/>
</dbReference>
<proteinExistence type="predicted"/>
<reference evidence="3" key="1">
    <citation type="submission" date="2011-07" db="EMBL/GenBank/DDBJ databases">
        <title>Divergent evolution of antigenic variation in African trypanosomes.</title>
        <authorList>
            <person name="Jackson A.P."/>
            <person name="Berry A."/>
            <person name="Allison H.C."/>
            <person name="Burton P."/>
            <person name="Anderson J."/>
            <person name="Aslett M."/>
            <person name="Brown R."/>
            <person name="Corton N."/>
            <person name="Harris D."/>
            <person name="Hauser H."/>
            <person name="Gamble J."/>
            <person name="Gilderthorp R."/>
            <person name="McQuillan J."/>
            <person name="Quail M.A."/>
            <person name="Sanders M."/>
            <person name="Van Tonder A."/>
            <person name="Ginger M.L."/>
            <person name="Donelson J.E."/>
            <person name="Field M.C."/>
            <person name="Barry J.D."/>
            <person name="Berriman M."/>
            <person name="Hertz-Fowler C."/>
        </authorList>
    </citation>
    <scope>NUCLEOTIDE SEQUENCE [LARGE SCALE GENOMIC DNA]</scope>
    <source>
        <strain evidence="3">IL3000</strain>
    </source>
</reference>
<evidence type="ECO:0000256" key="1">
    <source>
        <dbReference type="SAM" id="SignalP"/>
    </source>
</evidence>
<name>F9W3K8_TRYCI</name>
<accession>F9W3K8</accession>